<dbReference type="Pfam" id="PF19690">
    <property type="entry name" value="DUF6191"/>
    <property type="match status" value="1"/>
</dbReference>
<organism evidence="1 2">
    <name type="scientific">Actinokineospora auranticolor</name>
    <dbReference type="NCBI Taxonomy" id="155976"/>
    <lineage>
        <taxon>Bacteria</taxon>
        <taxon>Bacillati</taxon>
        <taxon>Actinomycetota</taxon>
        <taxon>Actinomycetes</taxon>
        <taxon>Pseudonocardiales</taxon>
        <taxon>Pseudonocardiaceae</taxon>
        <taxon>Actinokineospora</taxon>
    </lineage>
</organism>
<comment type="caution">
    <text evidence="1">The sequence shown here is derived from an EMBL/GenBank/DDBJ whole genome shotgun (WGS) entry which is preliminary data.</text>
</comment>
<dbReference type="AlphaFoldDB" id="A0A2S6GCG6"/>
<dbReference type="EMBL" id="PTIX01000034">
    <property type="protein sequence ID" value="PPK62547.1"/>
    <property type="molecule type" value="Genomic_DNA"/>
</dbReference>
<evidence type="ECO:0000313" key="2">
    <source>
        <dbReference type="Proteomes" id="UP000239203"/>
    </source>
</evidence>
<protein>
    <submittedName>
        <fullName evidence="1">Uncharacterized protein</fullName>
    </submittedName>
</protein>
<evidence type="ECO:0000313" key="1">
    <source>
        <dbReference type="EMBL" id="PPK62547.1"/>
    </source>
</evidence>
<accession>A0A2S6GCG6</accession>
<keyword evidence="2" id="KW-1185">Reference proteome</keyword>
<gene>
    <name evidence="1" type="ORF">CLV40_1349</name>
</gene>
<name>A0A2S6GCG6_9PSEU</name>
<sequence length="84" mass="9059">MLLVVLAAVESAGTRLPWRRGKGTPVAAAGFDELGAVFSGGKREEMEYRKMSLVLRDDEDDGAPPRGSVDLDGFGVRVVLPERD</sequence>
<reference evidence="1 2" key="1">
    <citation type="submission" date="2018-02" db="EMBL/GenBank/DDBJ databases">
        <title>Genomic Encyclopedia of Archaeal and Bacterial Type Strains, Phase II (KMG-II): from individual species to whole genera.</title>
        <authorList>
            <person name="Goeker M."/>
        </authorList>
    </citation>
    <scope>NUCLEOTIDE SEQUENCE [LARGE SCALE GENOMIC DNA]</scope>
    <source>
        <strain evidence="1 2">YU 961-1</strain>
    </source>
</reference>
<proteinExistence type="predicted"/>
<dbReference type="InterPro" id="IPR045684">
    <property type="entry name" value="DUF6191"/>
</dbReference>
<dbReference type="Proteomes" id="UP000239203">
    <property type="component" value="Unassembled WGS sequence"/>
</dbReference>